<evidence type="ECO:0000259" key="3">
    <source>
        <dbReference type="Pfam" id="PF02678"/>
    </source>
</evidence>
<dbReference type="InterPro" id="IPR012093">
    <property type="entry name" value="Pirin"/>
</dbReference>
<accession>A0ABU1ULQ8</accession>
<dbReference type="InterPro" id="IPR011051">
    <property type="entry name" value="RmlC_Cupin_sf"/>
</dbReference>
<feature type="domain" description="Pirin N-terminal" evidence="3">
    <location>
        <begin position="32"/>
        <end position="123"/>
    </location>
</feature>
<dbReference type="InterPro" id="IPR003829">
    <property type="entry name" value="Pirin_N_dom"/>
</dbReference>
<name>A0ABU1ULQ8_9ACTN</name>
<dbReference type="PIRSF" id="PIRSF006232">
    <property type="entry name" value="Pirin"/>
    <property type="match status" value="1"/>
</dbReference>
<dbReference type="SUPFAM" id="SSF51182">
    <property type="entry name" value="RmlC-like cupins"/>
    <property type="match status" value="1"/>
</dbReference>
<dbReference type="Gene3D" id="2.60.120.10">
    <property type="entry name" value="Jelly Rolls"/>
    <property type="match status" value="2"/>
</dbReference>
<organism evidence="5 6">
    <name type="scientific">Aeromicrobium panaciterrae</name>
    <dbReference type="NCBI Taxonomy" id="363861"/>
    <lineage>
        <taxon>Bacteria</taxon>
        <taxon>Bacillati</taxon>
        <taxon>Actinomycetota</taxon>
        <taxon>Actinomycetes</taxon>
        <taxon>Propionibacteriales</taxon>
        <taxon>Nocardioidaceae</taxon>
        <taxon>Aeromicrobium</taxon>
    </lineage>
</organism>
<evidence type="ECO:0000313" key="6">
    <source>
        <dbReference type="Proteomes" id="UP001257739"/>
    </source>
</evidence>
<gene>
    <name evidence="5" type="ORF">J2X11_000960</name>
</gene>
<protein>
    <submittedName>
        <fullName evidence="5">Redox-sensitive bicupin YhaK (Pirin superfamily)</fullName>
    </submittedName>
</protein>
<comment type="similarity">
    <text evidence="1 2">Belongs to the pirin family.</text>
</comment>
<dbReference type="InterPro" id="IPR008778">
    <property type="entry name" value="Pirin_C_dom"/>
</dbReference>
<sequence>MSATPGVRDRLVESRIVPLGGVRGLSVHRTLPLRGLPTVGPWCFVDQFGPTFSRMEVMPHPHTGLQTVTWPLVGEIRHRDSRGSDVVLKPGELNLMTSGDGVSHSELSVGTKPTVMHGLQLWVALPNSRRLGPSNFEHHANLPRVEREGWQATVMMGEFEGAKSPATTYSPIVGVELRLGPGRSRIPLEPGFEHAILAVDGMVIVDEHIDVGHREMYYFEPGRREVTIDVRTDTIVLLIGGEPFTEQLLMWWNFIGRTHEDIVEARNDWEAESERFGFVDGHDGVRIPAPPMPNVRLTPRRRTL</sequence>
<dbReference type="Pfam" id="PF02678">
    <property type="entry name" value="Pirin"/>
    <property type="match status" value="1"/>
</dbReference>
<evidence type="ECO:0000313" key="5">
    <source>
        <dbReference type="EMBL" id="MDR7086121.1"/>
    </source>
</evidence>
<evidence type="ECO:0000256" key="1">
    <source>
        <dbReference type="ARBA" id="ARBA00008416"/>
    </source>
</evidence>
<dbReference type="InterPro" id="IPR014710">
    <property type="entry name" value="RmlC-like_jellyroll"/>
</dbReference>
<reference evidence="5 6" key="1">
    <citation type="submission" date="2023-07" db="EMBL/GenBank/DDBJ databases">
        <title>Sorghum-associated microbial communities from plants grown in Nebraska, USA.</title>
        <authorList>
            <person name="Schachtman D."/>
        </authorList>
    </citation>
    <scope>NUCLEOTIDE SEQUENCE [LARGE SCALE GENOMIC DNA]</scope>
    <source>
        <strain evidence="5 6">BE248</strain>
    </source>
</reference>
<dbReference type="RefSeq" id="WP_309967351.1">
    <property type="nucleotide sequence ID" value="NZ_JAVDWH010000001.1"/>
</dbReference>
<dbReference type="Proteomes" id="UP001257739">
    <property type="component" value="Unassembled WGS sequence"/>
</dbReference>
<keyword evidence="6" id="KW-1185">Reference proteome</keyword>
<dbReference type="Pfam" id="PF05726">
    <property type="entry name" value="Pirin_C"/>
    <property type="match status" value="1"/>
</dbReference>
<feature type="domain" description="Pirin C-terminal" evidence="4">
    <location>
        <begin position="178"/>
        <end position="272"/>
    </location>
</feature>
<dbReference type="PANTHER" id="PTHR13903">
    <property type="entry name" value="PIRIN-RELATED"/>
    <property type="match status" value="1"/>
</dbReference>
<dbReference type="EMBL" id="JAVDWH010000001">
    <property type="protein sequence ID" value="MDR7086121.1"/>
    <property type="molecule type" value="Genomic_DNA"/>
</dbReference>
<dbReference type="PANTHER" id="PTHR13903:SF8">
    <property type="entry name" value="PIRIN"/>
    <property type="match status" value="1"/>
</dbReference>
<proteinExistence type="inferred from homology"/>
<evidence type="ECO:0000256" key="2">
    <source>
        <dbReference type="RuleBase" id="RU003457"/>
    </source>
</evidence>
<comment type="caution">
    <text evidence="5">The sequence shown here is derived from an EMBL/GenBank/DDBJ whole genome shotgun (WGS) entry which is preliminary data.</text>
</comment>
<evidence type="ECO:0000259" key="4">
    <source>
        <dbReference type="Pfam" id="PF05726"/>
    </source>
</evidence>